<evidence type="ECO:0000256" key="1">
    <source>
        <dbReference type="ARBA" id="ARBA00004571"/>
    </source>
</evidence>
<dbReference type="Gene3D" id="2.170.130.10">
    <property type="entry name" value="TonB-dependent receptor, plug domain"/>
    <property type="match status" value="1"/>
</dbReference>
<evidence type="ECO:0000259" key="11">
    <source>
        <dbReference type="Pfam" id="PF07715"/>
    </source>
</evidence>
<feature type="domain" description="TonB-dependent receptor plug" evidence="11">
    <location>
        <begin position="132"/>
        <end position="212"/>
    </location>
</feature>
<dbReference type="Pfam" id="PF07715">
    <property type="entry name" value="Plug"/>
    <property type="match status" value="1"/>
</dbReference>
<evidence type="ECO:0000256" key="8">
    <source>
        <dbReference type="RuleBase" id="RU003357"/>
    </source>
</evidence>
<keyword evidence="13" id="KW-1185">Reference proteome</keyword>
<keyword evidence="9" id="KW-0732">Signal</keyword>
<dbReference type="InterPro" id="IPR036942">
    <property type="entry name" value="Beta-barrel_TonB_sf"/>
</dbReference>
<reference evidence="12 13" key="1">
    <citation type="submission" date="2016-07" db="EMBL/GenBank/DDBJ databases">
        <title>Genome analysis of Flavihumibacter stibioxidans YS-17.</title>
        <authorList>
            <person name="Shi K."/>
            <person name="Han Y."/>
            <person name="Wang G."/>
        </authorList>
    </citation>
    <scope>NUCLEOTIDE SEQUENCE [LARGE SCALE GENOMIC DNA]</scope>
    <source>
        <strain evidence="12 13">YS-17</strain>
    </source>
</reference>
<name>A0ABR7M3I7_9BACT</name>
<keyword evidence="7" id="KW-0998">Cell outer membrane</keyword>
<dbReference type="PANTHER" id="PTHR30069">
    <property type="entry name" value="TONB-DEPENDENT OUTER MEMBRANE RECEPTOR"/>
    <property type="match status" value="1"/>
</dbReference>
<dbReference type="RefSeq" id="WP_187254947.1">
    <property type="nucleotide sequence ID" value="NZ_JBHULF010000006.1"/>
</dbReference>
<dbReference type="Gene3D" id="2.40.170.20">
    <property type="entry name" value="TonB-dependent receptor, beta-barrel domain"/>
    <property type="match status" value="1"/>
</dbReference>
<evidence type="ECO:0000313" key="13">
    <source>
        <dbReference type="Proteomes" id="UP000765802"/>
    </source>
</evidence>
<keyword evidence="5 8" id="KW-0798">TonB box</keyword>
<dbReference type="InterPro" id="IPR012910">
    <property type="entry name" value="Plug_dom"/>
</dbReference>
<feature type="domain" description="TonB-dependent receptor-like beta-barrel" evidence="10">
    <location>
        <begin position="323"/>
        <end position="713"/>
    </location>
</feature>
<dbReference type="InterPro" id="IPR037066">
    <property type="entry name" value="Plug_dom_sf"/>
</dbReference>
<dbReference type="InterPro" id="IPR000531">
    <property type="entry name" value="Beta-barrel_TonB"/>
</dbReference>
<dbReference type="Pfam" id="PF00593">
    <property type="entry name" value="TonB_dep_Rec_b-barrel"/>
    <property type="match status" value="1"/>
</dbReference>
<comment type="similarity">
    <text evidence="8">Belongs to the TonB-dependent receptor family.</text>
</comment>
<comment type="subcellular location">
    <subcellularLocation>
        <location evidence="1">Cell outer membrane</location>
        <topology evidence="1">Multi-pass membrane protein</topology>
    </subcellularLocation>
</comment>
<evidence type="ECO:0000256" key="9">
    <source>
        <dbReference type="SAM" id="SignalP"/>
    </source>
</evidence>
<evidence type="ECO:0000256" key="6">
    <source>
        <dbReference type="ARBA" id="ARBA00023136"/>
    </source>
</evidence>
<feature type="chain" id="PRO_5047366186" description="TonB-dependent receptor" evidence="9">
    <location>
        <begin position="24"/>
        <end position="747"/>
    </location>
</feature>
<dbReference type="Proteomes" id="UP000765802">
    <property type="component" value="Unassembled WGS sequence"/>
</dbReference>
<evidence type="ECO:0000313" key="12">
    <source>
        <dbReference type="EMBL" id="MBC6489588.1"/>
    </source>
</evidence>
<evidence type="ECO:0000256" key="5">
    <source>
        <dbReference type="ARBA" id="ARBA00023077"/>
    </source>
</evidence>
<evidence type="ECO:0000256" key="2">
    <source>
        <dbReference type="ARBA" id="ARBA00022448"/>
    </source>
</evidence>
<dbReference type="SUPFAM" id="SSF56935">
    <property type="entry name" value="Porins"/>
    <property type="match status" value="1"/>
</dbReference>
<keyword evidence="2" id="KW-0813">Transport</keyword>
<organism evidence="12 13">
    <name type="scientific">Flavihumibacter stibioxidans</name>
    <dbReference type="NCBI Taxonomy" id="1834163"/>
    <lineage>
        <taxon>Bacteria</taxon>
        <taxon>Pseudomonadati</taxon>
        <taxon>Bacteroidota</taxon>
        <taxon>Chitinophagia</taxon>
        <taxon>Chitinophagales</taxon>
        <taxon>Chitinophagaceae</taxon>
        <taxon>Flavihumibacter</taxon>
    </lineage>
</organism>
<evidence type="ECO:0000259" key="10">
    <source>
        <dbReference type="Pfam" id="PF00593"/>
    </source>
</evidence>
<keyword evidence="4" id="KW-0812">Transmembrane</keyword>
<keyword evidence="3" id="KW-1134">Transmembrane beta strand</keyword>
<dbReference type="PANTHER" id="PTHR30069:SF49">
    <property type="entry name" value="OUTER MEMBRANE PROTEIN C"/>
    <property type="match status" value="1"/>
</dbReference>
<evidence type="ECO:0000256" key="4">
    <source>
        <dbReference type="ARBA" id="ARBA00022692"/>
    </source>
</evidence>
<evidence type="ECO:0000256" key="7">
    <source>
        <dbReference type="ARBA" id="ARBA00023237"/>
    </source>
</evidence>
<accession>A0ABR7M3I7</accession>
<dbReference type="CDD" id="cd01347">
    <property type="entry name" value="ligand_gated_channel"/>
    <property type="match status" value="1"/>
</dbReference>
<proteinExistence type="inferred from homology"/>
<feature type="signal peptide" evidence="9">
    <location>
        <begin position="1"/>
        <end position="23"/>
    </location>
</feature>
<dbReference type="EMBL" id="MBUA01000001">
    <property type="protein sequence ID" value="MBC6489588.1"/>
    <property type="molecule type" value="Genomic_DNA"/>
</dbReference>
<evidence type="ECO:0008006" key="14">
    <source>
        <dbReference type="Google" id="ProtNLM"/>
    </source>
</evidence>
<comment type="caution">
    <text evidence="12">The sequence shown here is derived from an EMBL/GenBank/DDBJ whole genome shotgun (WGS) entry which is preliminary data.</text>
</comment>
<dbReference type="InterPro" id="IPR039426">
    <property type="entry name" value="TonB-dep_rcpt-like"/>
</dbReference>
<sequence>MKIISGKLSLLILLAHLAIVSFAQQTIQLKEKNTLRPIAFANYQLGKQKGQSDKDGFIRLAPEGDNYLFLTHISFEELALTPAELREAMGRGWILLEPASALYLNPVTVYALKGKENKESVKLEHGDWVQHDAGQVLQQIPGFAAIKKSGAFGFDPVFRGFKLDQLALLTNGVMTSTAACPNRMDPPSSQVLVSQADQVEILKGPHSFRYGPAMGAIINFKTAAPEFREKPELFGRFNTGYESNGDIYRAEGQLGVRGKKFQLSGVGSYSKGHNYSDGNDSIIPARFSRGAVGINADVLVKADQQLSLSVTRNFARKTDFPVLMMDLLSDDTWMLNGQYKISGKHRWYNTWTTQVYGSFVDHRMGNELRPSAASMLSSVDANTKTWGGRTEFAVLTTRSQLYFGADMKLETATGDRIRKMITGPMAGKTFVDTVWQNGEIRRGGLFGEWYHQLNLYRLSVSGRLDLVQGSAGNPSSKFTAQYSSTDQTDINGSFSAGISRQWNNHWQAGFWLGRGVRSANLTERYINSLQIGMDPYEMLGNPDLKPEANNQADLMIGYKSGNTSVQLNAFASLVKDYISSSINPDIKPRFGAPGVRQYINIDEARLAGFEFSWQQQWLPVLQHQLTAAYTWGENKTTGKPLPEIAPMDLRYRLEGKLFRDKIMPYGQLRHSLKQDRIADDFGEKKTASFTTLDLGARAVVVKNLQLTVAVNNITDVAYREHLSRYIRPTLPLNAPGRSLVLMASYSF</sequence>
<keyword evidence="6 8" id="KW-0472">Membrane</keyword>
<gene>
    <name evidence="12" type="ORF">BC349_01300</name>
</gene>
<protein>
    <recommendedName>
        <fullName evidence="14">TonB-dependent receptor</fullName>
    </recommendedName>
</protein>
<evidence type="ECO:0000256" key="3">
    <source>
        <dbReference type="ARBA" id="ARBA00022452"/>
    </source>
</evidence>